<keyword evidence="1" id="KW-0614">Plasmid</keyword>
<geneLocation type="plasmid" evidence="1 2">
    <name>lp129</name>
</geneLocation>
<organism evidence="1 2">
    <name type="scientific">Borrelia turcica IST7</name>
    <dbReference type="NCBI Taxonomy" id="1104446"/>
    <lineage>
        <taxon>Bacteria</taxon>
        <taxon>Pseudomonadati</taxon>
        <taxon>Spirochaetota</taxon>
        <taxon>Spirochaetia</taxon>
        <taxon>Spirochaetales</taxon>
        <taxon>Borreliaceae</taxon>
        <taxon>Borrelia</taxon>
    </lineage>
</organism>
<dbReference type="RefSeq" id="WP_120104823.1">
    <property type="nucleotide sequence ID" value="NZ_CP028885.1"/>
</dbReference>
<accession>A0A386PPN4</accession>
<dbReference type="OrthoDB" id="351999at2"/>
<proteinExistence type="predicted"/>
<dbReference type="Proteomes" id="UP000275571">
    <property type="component" value="Plasmid lp129"/>
</dbReference>
<evidence type="ECO:0000313" key="1">
    <source>
        <dbReference type="EMBL" id="AYE36903.1"/>
    </source>
</evidence>
<reference evidence="1 2" key="1">
    <citation type="journal article" date="2018" name="Infect. Genet. Evol.">
        <title>Genome-wide analysis of Borrelia turcica and 'Candidatus Borrelia tachyglossi' shows relapsing fever-like genomes with unique genomic links to Lyme disease Borrelia.</title>
        <authorList>
            <person name="Gofton A.W."/>
            <person name="Margos G."/>
            <person name="Fingerle V."/>
            <person name="Hepner S."/>
            <person name="Loh S.M."/>
            <person name="Ryan U."/>
            <person name="Irwin P."/>
            <person name="Oskam C.L."/>
        </authorList>
    </citation>
    <scope>NUCLEOTIDE SEQUENCE [LARGE SCALE GENOMIC DNA]</scope>
    <source>
        <strain evidence="1 2">IST7</strain>
        <plasmid evidence="1">lp129</plasmid>
    </source>
</reference>
<gene>
    <name evidence="1" type="ORF">DB313_05235</name>
</gene>
<evidence type="ECO:0000313" key="2">
    <source>
        <dbReference type="Proteomes" id="UP000275571"/>
    </source>
</evidence>
<protein>
    <submittedName>
        <fullName evidence="1">Uncharacterized protein</fullName>
    </submittedName>
</protein>
<name>A0A386PPN4_9SPIR</name>
<sequence>MVSCQTYQIEYDKFAQVLSSKYYLETKYSADGIIKSLISIRYNKPKGEKEYSILVKAQTRHSGKVQAYKIITDTHFEAIGKLISENTENIIKYDESYNPYFPYESKTVIEKRDIVTEISKFIIPEEEF</sequence>
<keyword evidence="2" id="KW-1185">Reference proteome</keyword>
<dbReference type="EMBL" id="CP028885">
    <property type="protein sequence ID" value="AYE36903.1"/>
    <property type="molecule type" value="Genomic_DNA"/>
</dbReference>
<dbReference type="KEGG" id="btur:DB313_05235"/>
<dbReference type="AlphaFoldDB" id="A0A386PPN4"/>